<dbReference type="GO" id="GO:0007165">
    <property type="term" value="P:signal transduction"/>
    <property type="evidence" value="ECO:0007669"/>
    <property type="project" value="TreeGrafter"/>
</dbReference>
<dbReference type="Pfam" id="PF03572">
    <property type="entry name" value="Peptidase_S41"/>
    <property type="match status" value="1"/>
</dbReference>
<evidence type="ECO:0000256" key="3">
    <source>
        <dbReference type="ARBA" id="ARBA00022801"/>
    </source>
</evidence>
<dbReference type="Pfam" id="PF13180">
    <property type="entry name" value="PDZ_2"/>
    <property type="match status" value="1"/>
</dbReference>
<dbReference type="InterPro" id="IPR001478">
    <property type="entry name" value="PDZ"/>
</dbReference>
<dbReference type="InterPro" id="IPR005151">
    <property type="entry name" value="Tail-specific_protease"/>
</dbReference>
<dbReference type="SUPFAM" id="SSF50156">
    <property type="entry name" value="PDZ domain-like"/>
    <property type="match status" value="1"/>
</dbReference>
<keyword evidence="3 5" id="KW-0378">Hydrolase</keyword>
<evidence type="ECO:0000259" key="6">
    <source>
        <dbReference type="PROSITE" id="PS50106"/>
    </source>
</evidence>
<accession>A0A9W6B531</accession>
<dbReference type="GO" id="GO:0006508">
    <property type="term" value="P:proteolysis"/>
    <property type="evidence" value="ECO:0007669"/>
    <property type="project" value="UniProtKB-KW"/>
</dbReference>
<dbReference type="InterPro" id="IPR036034">
    <property type="entry name" value="PDZ_sf"/>
</dbReference>
<dbReference type="PANTHER" id="PTHR32060">
    <property type="entry name" value="TAIL-SPECIFIC PROTEASE"/>
    <property type="match status" value="1"/>
</dbReference>
<proteinExistence type="inferred from homology"/>
<keyword evidence="4 5" id="KW-0720">Serine protease</keyword>
<dbReference type="AlphaFoldDB" id="A0A9W6B531"/>
<dbReference type="Proteomes" id="UP001143545">
    <property type="component" value="Unassembled WGS sequence"/>
</dbReference>
<dbReference type="PROSITE" id="PS50106">
    <property type="entry name" value="PDZ"/>
    <property type="match status" value="1"/>
</dbReference>
<reference evidence="7" key="1">
    <citation type="submission" date="2022-07" db="EMBL/GenBank/DDBJ databases">
        <title>Taxonomy of Novel Oxalotrophic and Methylotrophic Bacteria.</title>
        <authorList>
            <person name="Sahin N."/>
            <person name="Tani A."/>
        </authorList>
    </citation>
    <scope>NUCLEOTIDE SEQUENCE</scope>
    <source>
        <strain evidence="7">AM327</strain>
    </source>
</reference>
<dbReference type="GO" id="GO:0004175">
    <property type="term" value="F:endopeptidase activity"/>
    <property type="evidence" value="ECO:0007669"/>
    <property type="project" value="TreeGrafter"/>
</dbReference>
<dbReference type="SMART" id="SM00228">
    <property type="entry name" value="PDZ"/>
    <property type="match status" value="1"/>
</dbReference>
<comment type="caution">
    <text evidence="7">The sequence shown here is derived from an EMBL/GenBank/DDBJ whole genome shotgun (WGS) entry which is preliminary data.</text>
</comment>
<gene>
    <name evidence="7" type="primary">prc</name>
    <name evidence="7" type="ORF">NBRC110019_19760</name>
</gene>
<dbReference type="InterPro" id="IPR004447">
    <property type="entry name" value="Peptidase_S41A"/>
</dbReference>
<dbReference type="RefSeq" id="WP_281754524.1">
    <property type="nucleotide sequence ID" value="NZ_BRVP01000012.1"/>
</dbReference>
<organism evidence="7 8">
    <name type="scientific">Neptunitalea chrysea</name>
    <dbReference type="NCBI Taxonomy" id="1647581"/>
    <lineage>
        <taxon>Bacteria</taxon>
        <taxon>Pseudomonadati</taxon>
        <taxon>Bacteroidota</taxon>
        <taxon>Flavobacteriia</taxon>
        <taxon>Flavobacteriales</taxon>
        <taxon>Flavobacteriaceae</taxon>
        <taxon>Neptunitalea</taxon>
    </lineage>
</organism>
<dbReference type="CDD" id="cd07560">
    <property type="entry name" value="Peptidase_S41_CPP"/>
    <property type="match status" value="1"/>
</dbReference>
<dbReference type="GO" id="GO:0030288">
    <property type="term" value="C:outer membrane-bounded periplasmic space"/>
    <property type="evidence" value="ECO:0007669"/>
    <property type="project" value="TreeGrafter"/>
</dbReference>
<dbReference type="EMBL" id="BRVP01000012">
    <property type="protein sequence ID" value="GLB52936.1"/>
    <property type="molecule type" value="Genomic_DNA"/>
</dbReference>
<dbReference type="NCBIfam" id="TIGR00225">
    <property type="entry name" value="prc"/>
    <property type="match status" value="1"/>
</dbReference>
<evidence type="ECO:0000256" key="5">
    <source>
        <dbReference type="RuleBase" id="RU004404"/>
    </source>
</evidence>
<evidence type="ECO:0000256" key="4">
    <source>
        <dbReference type="ARBA" id="ARBA00022825"/>
    </source>
</evidence>
<keyword evidence="8" id="KW-1185">Reference proteome</keyword>
<keyword evidence="2 5" id="KW-0645">Protease</keyword>
<dbReference type="SMART" id="SM00245">
    <property type="entry name" value="TSPc"/>
    <property type="match status" value="1"/>
</dbReference>
<name>A0A9W6B531_9FLAO</name>
<evidence type="ECO:0000313" key="7">
    <source>
        <dbReference type="EMBL" id="GLB52936.1"/>
    </source>
</evidence>
<evidence type="ECO:0000313" key="8">
    <source>
        <dbReference type="Proteomes" id="UP001143545"/>
    </source>
</evidence>
<dbReference type="PANTHER" id="PTHR32060:SF30">
    <property type="entry name" value="CARBOXY-TERMINAL PROCESSING PROTEASE CTPA"/>
    <property type="match status" value="1"/>
</dbReference>
<dbReference type="Gene3D" id="3.90.226.10">
    <property type="entry name" value="2-enoyl-CoA Hydratase, Chain A, domain 1"/>
    <property type="match status" value="1"/>
</dbReference>
<sequence length="540" mass="61144">MKKKIIICCAAITIFFIGTSFKNDFFEISKQIEIFTTLFKELNMNYVDETNPGELMDTAIKSMLEDLDPYTNFLNEQDVVNYRINQSGEYSGIGANIRTVKDKMIILEPYKGYPADLAGLKPGDEIIKIDDIYIKDFKDSYNDLLKGAPGSTVTLTYLRQGKQYTTAIKREGIEIDAVPFYKKINENTGYIVLERFNDKASKQVKDALVALKAEGVDKLVLDLRNNPGGLLREAIEICNLFVPKGEVIVTTQSKVKKFNQTYKTKRNPVDTEIPLVILVNGRSASASEIVSGALQDLDRAIVLGDRSFGKGLVQRPLKLSYGTQLKVTISRYYTPSGRCIQALDYWNRDGSGKAVRTQEKDFKAFQTKNGRTVYDGGGIMPDVEIASSKNSVFTNSLINNYVIFDYVNNYFYSHQLTNAADLKYTDKEYANFKKYVIKSDFSFETDTEKKLKKLMTKNELDALGNDVKISYQNLLTTIEDSKVNALDAYKAEIENAVENEIIKHYFYKEGLYTYNLTHDEAVTIATKLLNDSSKYKSILQ</sequence>
<feature type="domain" description="PDZ" evidence="6">
    <location>
        <begin position="79"/>
        <end position="161"/>
    </location>
</feature>
<dbReference type="SUPFAM" id="SSF52096">
    <property type="entry name" value="ClpP/crotonase"/>
    <property type="match status" value="1"/>
</dbReference>
<evidence type="ECO:0000256" key="1">
    <source>
        <dbReference type="ARBA" id="ARBA00009179"/>
    </source>
</evidence>
<dbReference type="GO" id="GO:0008236">
    <property type="term" value="F:serine-type peptidase activity"/>
    <property type="evidence" value="ECO:0007669"/>
    <property type="project" value="UniProtKB-KW"/>
</dbReference>
<dbReference type="Gene3D" id="2.30.42.10">
    <property type="match status" value="1"/>
</dbReference>
<dbReference type="InterPro" id="IPR029045">
    <property type="entry name" value="ClpP/crotonase-like_dom_sf"/>
</dbReference>
<evidence type="ECO:0000256" key="2">
    <source>
        <dbReference type="ARBA" id="ARBA00022670"/>
    </source>
</evidence>
<protein>
    <submittedName>
        <fullName evidence="7">Peptidase S41</fullName>
    </submittedName>
</protein>
<dbReference type="Gene3D" id="3.30.750.44">
    <property type="match status" value="1"/>
</dbReference>
<comment type="similarity">
    <text evidence="1 5">Belongs to the peptidase S41A family.</text>
</comment>